<dbReference type="EC" id="5.6.2.3" evidence="3"/>
<dbReference type="AlphaFoldDB" id="A0A413FCC0"/>
<dbReference type="InterPro" id="IPR055446">
    <property type="entry name" value="RecD2_N_OB"/>
</dbReference>
<dbReference type="SUPFAM" id="SSF52540">
    <property type="entry name" value="P-loop containing nucleoside triphosphate hydrolases"/>
    <property type="match status" value="1"/>
</dbReference>
<evidence type="ECO:0000256" key="3">
    <source>
        <dbReference type="HAMAP-Rule" id="MF_01488"/>
    </source>
</evidence>
<comment type="caution">
    <text evidence="5">The sequence shown here is derived from an EMBL/GenBank/DDBJ whole genome shotgun (WGS) entry which is preliminary data.</text>
</comment>
<comment type="similarity">
    <text evidence="3">Belongs to the RecD family. RecD2 subfamily.</text>
</comment>
<proteinExistence type="inferred from homology"/>
<dbReference type="CDD" id="cd17933">
    <property type="entry name" value="DEXSc_RecD-like"/>
    <property type="match status" value="1"/>
</dbReference>
<dbReference type="InterPro" id="IPR027785">
    <property type="entry name" value="UvrD-like_helicase_C"/>
</dbReference>
<dbReference type="Pfam" id="PF14520">
    <property type="entry name" value="HHH_5"/>
    <property type="match status" value="1"/>
</dbReference>
<keyword evidence="3 5" id="KW-0347">Helicase</keyword>
<dbReference type="CDD" id="cd18809">
    <property type="entry name" value="SF1_C_RecD"/>
    <property type="match status" value="1"/>
</dbReference>
<keyword evidence="3" id="KW-0378">Hydrolase</keyword>
<dbReference type="Pfam" id="PF13538">
    <property type="entry name" value="UvrD_C_2"/>
    <property type="match status" value="1"/>
</dbReference>
<gene>
    <name evidence="3" type="primary">recD2</name>
    <name evidence="5" type="ORF">DWV29_16420</name>
</gene>
<dbReference type="GO" id="GO:0043139">
    <property type="term" value="F:5'-3' DNA helicase activity"/>
    <property type="evidence" value="ECO:0007669"/>
    <property type="project" value="UniProtKB-UniRule"/>
</dbReference>
<dbReference type="OrthoDB" id="9803432at2"/>
<evidence type="ECO:0000256" key="1">
    <source>
        <dbReference type="ARBA" id="ARBA00022741"/>
    </source>
</evidence>
<dbReference type="PANTHER" id="PTHR43788">
    <property type="entry name" value="DNA2/NAM7 HELICASE FAMILY MEMBER"/>
    <property type="match status" value="1"/>
</dbReference>
<feature type="domain" description="AAA+ ATPase" evidence="4">
    <location>
        <begin position="350"/>
        <end position="494"/>
    </location>
</feature>
<comment type="function">
    <text evidence="3">DNA-dependent ATPase and ATP-dependent 5'-3' DNA helicase. Has no activity on blunt DNA or DNA with 3'-overhangs, requires at least 10 bases of 5'-ssDNA for helicase activity.</text>
</comment>
<evidence type="ECO:0000256" key="2">
    <source>
        <dbReference type="ARBA" id="ARBA00022840"/>
    </source>
</evidence>
<dbReference type="RefSeq" id="WP_040411911.1">
    <property type="nucleotide sequence ID" value="NZ_BAABXR010000001.1"/>
</dbReference>
<dbReference type="SUPFAM" id="SSF47781">
    <property type="entry name" value="RuvA domain 2-like"/>
    <property type="match status" value="1"/>
</dbReference>
<dbReference type="GO" id="GO:0017116">
    <property type="term" value="F:single-stranded DNA helicase activity"/>
    <property type="evidence" value="ECO:0007669"/>
    <property type="project" value="TreeGrafter"/>
</dbReference>
<dbReference type="Gene3D" id="2.30.30.940">
    <property type="match status" value="1"/>
</dbReference>
<dbReference type="GO" id="GO:0003677">
    <property type="term" value="F:DNA binding"/>
    <property type="evidence" value="ECO:0007669"/>
    <property type="project" value="UniProtKB-UniRule"/>
</dbReference>
<comment type="catalytic activity">
    <reaction evidence="3">
        <text>ATP + H2O = ADP + phosphate + H(+)</text>
        <dbReference type="Rhea" id="RHEA:13065"/>
        <dbReference type="ChEBI" id="CHEBI:15377"/>
        <dbReference type="ChEBI" id="CHEBI:15378"/>
        <dbReference type="ChEBI" id="CHEBI:30616"/>
        <dbReference type="ChEBI" id="CHEBI:43474"/>
        <dbReference type="ChEBI" id="CHEBI:456216"/>
        <dbReference type="EC" id="5.6.2.3"/>
    </reaction>
</comment>
<evidence type="ECO:0000313" key="5">
    <source>
        <dbReference type="EMBL" id="RGX27252.1"/>
    </source>
</evidence>
<dbReference type="InterPro" id="IPR027417">
    <property type="entry name" value="P-loop_NTPase"/>
</dbReference>
<dbReference type="InterPro" id="IPR041451">
    <property type="entry name" value="RecD2_SH13"/>
</dbReference>
<dbReference type="InterPro" id="IPR003593">
    <property type="entry name" value="AAA+_ATPase"/>
</dbReference>
<dbReference type="SMART" id="SM00382">
    <property type="entry name" value="AAA"/>
    <property type="match status" value="1"/>
</dbReference>
<dbReference type="Gene3D" id="3.40.50.300">
    <property type="entry name" value="P-loop containing nucleotide triphosphate hydrolases"/>
    <property type="match status" value="2"/>
</dbReference>
<dbReference type="Pfam" id="PF18335">
    <property type="entry name" value="SH3_13"/>
    <property type="match status" value="1"/>
</dbReference>
<dbReference type="InterPro" id="IPR029493">
    <property type="entry name" value="RecD2-like_HHH"/>
</dbReference>
<dbReference type="Pfam" id="PF14490">
    <property type="entry name" value="HHH_RecD2"/>
    <property type="match status" value="1"/>
</dbReference>
<name>A0A413FCC0_9FIRM</name>
<dbReference type="NCBIfam" id="TIGR01448">
    <property type="entry name" value="recD_rel"/>
    <property type="match status" value="1"/>
</dbReference>
<evidence type="ECO:0000259" key="4">
    <source>
        <dbReference type="SMART" id="SM00382"/>
    </source>
</evidence>
<dbReference type="InterPro" id="IPR006345">
    <property type="entry name" value="RecD2"/>
</dbReference>
<keyword evidence="2 3" id="KW-0067">ATP-binding</keyword>
<dbReference type="HAMAP" id="MF_01488">
    <property type="entry name" value="RecD2"/>
    <property type="match status" value="1"/>
</dbReference>
<dbReference type="PANTHER" id="PTHR43788:SF6">
    <property type="entry name" value="DNA HELICASE B"/>
    <property type="match status" value="1"/>
</dbReference>
<dbReference type="Gene3D" id="1.10.10.2220">
    <property type="match status" value="1"/>
</dbReference>
<sequence length="757" mass="85181">MIHRGTYDGTIYHNPANRFCIISVKTADKEVPQEARSTRRYRDHLIRFVATGYELPRTDAVELELDGEWKQGKYGMQLQVEQWREIIPRTKSGVEGYLASGLIKGIGPATAALIVARFGEDTLDILQNQPERLLEIKGITESKLEDIKTSYAESRMLQDLMTLLSPFKITPKTALKIYQYFGPASVDILKKSPFELCQISGFGFLRVDAIVQKNGGDLHAPMRVKGALFWALEDGKGAKGHLFLLRETLQKEALRLLNNKIPVPALRLQAQEVADVLQDMILKGEVVAVKDNIYLPRVFAQEDETARRIAMRLVEPSEPERIERVLERVKREMGVVLSSKQEAAVYAAYRHNLSIITGSPGTGKTTVLKTILEVHRRLYPDGQIVLMAPTGRASRRMAESTGFDMARTLHSGLGLGSEEDDVNRTKQQEPLSADLIIVDEFSMVDMWLADKFFSRIKDGARIVLVGDPDQLPSVGAGNVFRELIDCELVPVTVLDQIFRQSKDSLIAYNAKFINEGNTKLYYGPDFMFMASDNQADAAERIISRYCREIEESGIDRVQILSPFRSEGAASAEQLNEAIREVVNPFRSAEDEIKIGVKVFRVNDRIMQTKNTAKVSNGDLGFIRYIKDGENGKRVGLDFGVGRELEYSVEDMVNLDLAYATTIHKSMGSEYETVIMPLLKAHSIMLYRNLLYTGITRAKKRVVLIGQKQVLFMAIHRNEISKRNTLLGARIDMYFKAYARRAGIPLPNEAKKELKHAG</sequence>
<dbReference type="GO" id="GO:0006310">
    <property type="term" value="P:DNA recombination"/>
    <property type="evidence" value="ECO:0007669"/>
    <property type="project" value="InterPro"/>
</dbReference>
<reference evidence="5 6" key="1">
    <citation type="submission" date="2018-08" db="EMBL/GenBank/DDBJ databases">
        <title>A genome reference for cultivated species of the human gut microbiota.</title>
        <authorList>
            <person name="Zou Y."/>
            <person name="Xue W."/>
            <person name="Luo G."/>
        </authorList>
    </citation>
    <scope>NUCLEOTIDE SEQUENCE [LARGE SCALE GENOMIC DNA]</scope>
    <source>
        <strain evidence="5 6">AF04-15</strain>
    </source>
</reference>
<keyword evidence="3" id="KW-0413">Isomerase</keyword>
<dbReference type="Pfam" id="PF13245">
    <property type="entry name" value="AAA_19"/>
    <property type="match status" value="1"/>
</dbReference>
<dbReference type="InterPro" id="IPR010994">
    <property type="entry name" value="RuvA_2-like"/>
</dbReference>
<dbReference type="GO" id="GO:0016887">
    <property type="term" value="F:ATP hydrolysis activity"/>
    <property type="evidence" value="ECO:0007669"/>
    <property type="project" value="RHEA"/>
</dbReference>
<accession>A0A413FCC0</accession>
<feature type="binding site" evidence="3">
    <location>
        <begin position="361"/>
        <end position="365"/>
    </location>
    <ligand>
        <name>ATP</name>
        <dbReference type="ChEBI" id="CHEBI:30616"/>
    </ligand>
</feature>
<keyword evidence="1 3" id="KW-0547">Nucleotide-binding</keyword>
<dbReference type="Pfam" id="PF23139">
    <property type="entry name" value="OB_YrrC"/>
    <property type="match status" value="1"/>
</dbReference>
<keyword evidence="3" id="KW-0238">DNA-binding</keyword>
<dbReference type="EMBL" id="QSBM01000013">
    <property type="protein sequence ID" value="RGX27252.1"/>
    <property type="molecule type" value="Genomic_DNA"/>
</dbReference>
<dbReference type="GO" id="GO:0005524">
    <property type="term" value="F:ATP binding"/>
    <property type="evidence" value="ECO:0007669"/>
    <property type="project" value="UniProtKB-UniRule"/>
</dbReference>
<dbReference type="Proteomes" id="UP000283880">
    <property type="component" value="Unassembled WGS sequence"/>
</dbReference>
<protein>
    <recommendedName>
        <fullName evidence="3">ATP-dependent RecD2 DNA helicase</fullName>
        <ecNumber evidence="3">5.6.2.3</ecNumber>
    </recommendedName>
    <alternativeName>
        <fullName evidence="3">DNA 5'-3' helicase subunit RecD2</fullName>
    </alternativeName>
</protein>
<evidence type="ECO:0000313" key="6">
    <source>
        <dbReference type="Proteomes" id="UP000283880"/>
    </source>
</evidence>
<dbReference type="GO" id="GO:0009338">
    <property type="term" value="C:exodeoxyribonuclease V complex"/>
    <property type="evidence" value="ECO:0007669"/>
    <property type="project" value="TreeGrafter"/>
</dbReference>
<dbReference type="Gene3D" id="1.10.150.20">
    <property type="entry name" value="5' to 3' exonuclease, C-terminal subdomain"/>
    <property type="match status" value="1"/>
</dbReference>
<dbReference type="InterPro" id="IPR050534">
    <property type="entry name" value="Coronavir_polyprotein_1ab"/>
</dbReference>
<organism evidence="5 6">
    <name type="scientific">Enterocloster asparagiformis</name>
    <dbReference type="NCBI Taxonomy" id="333367"/>
    <lineage>
        <taxon>Bacteria</taxon>
        <taxon>Bacillati</taxon>
        <taxon>Bacillota</taxon>
        <taxon>Clostridia</taxon>
        <taxon>Lachnospirales</taxon>
        <taxon>Lachnospiraceae</taxon>
        <taxon>Enterocloster</taxon>
    </lineage>
</organism>